<keyword evidence="2 6" id="KW-0031">Aminopeptidase</keyword>
<keyword evidence="4" id="KW-0378">Hydrolase</keyword>
<evidence type="ECO:0000313" key="7">
    <source>
        <dbReference type="Proteomes" id="UP000053477"/>
    </source>
</evidence>
<dbReference type="Proteomes" id="UP000053477">
    <property type="component" value="Unassembled WGS sequence"/>
</dbReference>
<dbReference type="PANTHER" id="PTHR11963">
    <property type="entry name" value="LEUCINE AMINOPEPTIDASE-RELATED"/>
    <property type="match status" value="1"/>
</dbReference>
<evidence type="ECO:0000313" key="6">
    <source>
        <dbReference type="EMBL" id="KLO16601.1"/>
    </source>
</evidence>
<evidence type="ECO:0000256" key="2">
    <source>
        <dbReference type="ARBA" id="ARBA00022438"/>
    </source>
</evidence>
<proteinExistence type="inferred from homology"/>
<evidence type="ECO:0000256" key="1">
    <source>
        <dbReference type="ARBA" id="ARBA00009528"/>
    </source>
</evidence>
<protein>
    <submittedName>
        <fullName evidence="6">Leucine aminopeptidase</fullName>
    </submittedName>
</protein>
<dbReference type="Pfam" id="PF00883">
    <property type="entry name" value="Peptidase_M17"/>
    <property type="match status" value="1"/>
</dbReference>
<sequence length="501" mass="53178">MSTKQDAFVCILDPTSLPTLPGSSAKIGALDVQQMWASARTAGATKALESRMMFGPSGEVAALVSIGDDKQVSDAEKREVVRKAAGKGVNLLRDLAGNGNAAGVRNVGVALVGVDGDAHAAAVGAKLALGTFTLKTAKDADPSKNISVKLAGSGGEGEDWNRGAVYADAQNLVRELMELPANILTPTAFCDRIQKEAEGLENVQIFVRDEAWAREKGMNTFLSVAKGSNEPAKFLEVHYSGAPQKDARPVAFVGKGVTFDAGGISLKPAAGMKLMKSDMCGAANACATALAVARLAIPINVIAIAPLTENIPGPNANKPGDIVYGMNGKSVEIDNTDMEGRLILSDALYYTSTTYKPHTILDIATLTYAMQISFGEIFSGVFSTSDSLWDELRDAGEIEHDRFWRMPLDEEFGPHIYSSIADLCNNGGPKGTCCTAALFLKAFVEGIQTKDENGRPKTPSVRWAHLDACSVMECTRPGPYQALGAYGRPVRALIEFARRLA</sequence>
<evidence type="ECO:0000256" key="3">
    <source>
        <dbReference type="ARBA" id="ARBA00022670"/>
    </source>
</evidence>
<dbReference type="OrthoDB" id="412814at2759"/>
<gene>
    <name evidence="6" type="ORF">SCHPADRAFT_847990</name>
</gene>
<dbReference type="InterPro" id="IPR043472">
    <property type="entry name" value="Macro_dom-like"/>
</dbReference>
<accession>A0A0H2SHQ0</accession>
<organism evidence="6 7">
    <name type="scientific">Schizopora paradoxa</name>
    <dbReference type="NCBI Taxonomy" id="27342"/>
    <lineage>
        <taxon>Eukaryota</taxon>
        <taxon>Fungi</taxon>
        <taxon>Dikarya</taxon>
        <taxon>Basidiomycota</taxon>
        <taxon>Agaricomycotina</taxon>
        <taxon>Agaricomycetes</taxon>
        <taxon>Hymenochaetales</taxon>
        <taxon>Schizoporaceae</taxon>
        <taxon>Schizopora</taxon>
    </lineage>
</organism>
<feature type="domain" description="Cytosol aminopeptidase" evidence="5">
    <location>
        <begin position="171"/>
        <end position="494"/>
    </location>
</feature>
<dbReference type="GO" id="GO:0030145">
    <property type="term" value="F:manganese ion binding"/>
    <property type="evidence" value="ECO:0007669"/>
    <property type="project" value="InterPro"/>
</dbReference>
<evidence type="ECO:0000256" key="4">
    <source>
        <dbReference type="ARBA" id="ARBA00022801"/>
    </source>
</evidence>
<dbReference type="STRING" id="27342.A0A0H2SHQ0"/>
<keyword evidence="7" id="KW-1185">Reference proteome</keyword>
<dbReference type="Gene3D" id="3.40.220.10">
    <property type="entry name" value="Leucine Aminopeptidase, subunit E, domain 1"/>
    <property type="match status" value="1"/>
</dbReference>
<name>A0A0H2SHQ0_9AGAM</name>
<dbReference type="EMBL" id="KQ085914">
    <property type="protein sequence ID" value="KLO16601.1"/>
    <property type="molecule type" value="Genomic_DNA"/>
</dbReference>
<dbReference type="FunCoup" id="A0A0H2SHQ0">
    <property type="interactions" value="391"/>
</dbReference>
<keyword evidence="3" id="KW-0645">Protease</keyword>
<dbReference type="PANTHER" id="PTHR11963:SF23">
    <property type="entry name" value="CYTOSOL AMINOPEPTIDASE"/>
    <property type="match status" value="1"/>
</dbReference>
<dbReference type="GO" id="GO:0070006">
    <property type="term" value="F:metalloaminopeptidase activity"/>
    <property type="evidence" value="ECO:0007669"/>
    <property type="project" value="InterPro"/>
</dbReference>
<reference evidence="6 7" key="1">
    <citation type="submission" date="2015-04" db="EMBL/GenBank/DDBJ databases">
        <title>Complete genome sequence of Schizopora paradoxa KUC8140, a cosmopolitan wood degrader in East Asia.</title>
        <authorList>
            <consortium name="DOE Joint Genome Institute"/>
            <person name="Min B."/>
            <person name="Park H."/>
            <person name="Jang Y."/>
            <person name="Kim J.-J."/>
            <person name="Kim K.H."/>
            <person name="Pangilinan J."/>
            <person name="Lipzen A."/>
            <person name="Riley R."/>
            <person name="Grigoriev I.V."/>
            <person name="Spatafora J.W."/>
            <person name="Choi I.-G."/>
        </authorList>
    </citation>
    <scope>NUCLEOTIDE SEQUENCE [LARGE SCALE GENOMIC DNA]</scope>
    <source>
        <strain evidence="6 7">KUC8140</strain>
    </source>
</reference>
<dbReference type="InParanoid" id="A0A0H2SHQ0"/>
<dbReference type="Gene3D" id="3.40.630.10">
    <property type="entry name" value="Zn peptidases"/>
    <property type="match status" value="1"/>
</dbReference>
<dbReference type="CDD" id="cd00433">
    <property type="entry name" value="Peptidase_M17"/>
    <property type="match status" value="1"/>
</dbReference>
<dbReference type="InterPro" id="IPR011356">
    <property type="entry name" value="Leucine_aapep/pepB"/>
</dbReference>
<comment type="similarity">
    <text evidence="1">Belongs to the peptidase M17 family.</text>
</comment>
<dbReference type="SUPFAM" id="SSF53187">
    <property type="entry name" value="Zn-dependent exopeptidases"/>
    <property type="match status" value="1"/>
</dbReference>
<dbReference type="GO" id="GO:0006508">
    <property type="term" value="P:proteolysis"/>
    <property type="evidence" value="ECO:0007669"/>
    <property type="project" value="UniProtKB-KW"/>
</dbReference>
<dbReference type="GO" id="GO:0005737">
    <property type="term" value="C:cytoplasm"/>
    <property type="evidence" value="ECO:0007669"/>
    <property type="project" value="InterPro"/>
</dbReference>
<dbReference type="PRINTS" id="PR00481">
    <property type="entry name" value="LAMNOPPTDASE"/>
</dbReference>
<dbReference type="AlphaFoldDB" id="A0A0H2SHQ0"/>
<evidence type="ECO:0000259" key="5">
    <source>
        <dbReference type="Pfam" id="PF00883"/>
    </source>
</evidence>
<dbReference type="InterPro" id="IPR000819">
    <property type="entry name" value="Peptidase_M17_C"/>
</dbReference>